<proteinExistence type="predicted"/>
<dbReference type="GO" id="GO:0046872">
    <property type="term" value="F:metal ion binding"/>
    <property type="evidence" value="ECO:0007669"/>
    <property type="project" value="UniProtKB-KW"/>
</dbReference>
<dbReference type="NCBIfam" id="TIGR01509">
    <property type="entry name" value="HAD-SF-IA-v3"/>
    <property type="match status" value="1"/>
</dbReference>
<dbReference type="SUPFAM" id="SSF56784">
    <property type="entry name" value="HAD-like"/>
    <property type="match status" value="1"/>
</dbReference>
<evidence type="ECO:0000256" key="3">
    <source>
        <dbReference type="ARBA" id="ARBA00022842"/>
    </source>
</evidence>
<sequence length="218" mass="24652">MPGYRAVLFDLDGTLLDSALDFYWVIDKMLADRKLPAVDRKGFRQHVSDGARSMVCFAFNLPADAPETNLLLEEFLSLYQQHSMVAATLFPELNSMLERLERRAIPWGIVTNKPERFCLSILDKLDLTHRCATLICPEHVKQRKPDPESLLLACEQLACPPSEALYLGDHQRDIEAGRRAGMTTAACLWGYIHANDNPRLWGADLIIEDTRELSALLN</sequence>
<dbReference type="SFLD" id="SFLDG01135">
    <property type="entry name" value="C1.5.6:_HAD__Beta-PGM__Phospha"/>
    <property type="match status" value="1"/>
</dbReference>
<dbReference type="InterPro" id="IPR041492">
    <property type="entry name" value="HAD_2"/>
</dbReference>
<dbReference type="PRINTS" id="PR00413">
    <property type="entry name" value="HADHALOGNASE"/>
</dbReference>
<dbReference type="InterPro" id="IPR023198">
    <property type="entry name" value="PGP-like_dom2"/>
</dbReference>
<dbReference type="InterPro" id="IPR036412">
    <property type="entry name" value="HAD-like_sf"/>
</dbReference>
<dbReference type="GO" id="GO:0006281">
    <property type="term" value="P:DNA repair"/>
    <property type="evidence" value="ECO:0007669"/>
    <property type="project" value="TreeGrafter"/>
</dbReference>
<evidence type="ECO:0000256" key="2">
    <source>
        <dbReference type="ARBA" id="ARBA00022801"/>
    </source>
</evidence>
<dbReference type="InterPro" id="IPR006439">
    <property type="entry name" value="HAD-SF_hydro_IA"/>
</dbReference>
<accession>A0A4V2PCY6</accession>
<dbReference type="PANTHER" id="PTHR43434:SF23">
    <property type="entry name" value="PHOSPHOGLYCOLATE PHOSPHATASE"/>
    <property type="match status" value="1"/>
</dbReference>
<dbReference type="PANTHER" id="PTHR43434">
    <property type="entry name" value="PHOSPHOGLYCOLATE PHOSPHATASE"/>
    <property type="match status" value="1"/>
</dbReference>
<gene>
    <name evidence="5" type="ORF">CLV83_4104</name>
</gene>
<dbReference type="InterPro" id="IPR023214">
    <property type="entry name" value="HAD_sf"/>
</dbReference>
<dbReference type="SFLD" id="SFLDS00003">
    <property type="entry name" value="Haloacid_Dehalogenase"/>
    <property type="match status" value="1"/>
</dbReference>
<keyword evidence="6" id="KW-1185">Reference proteome</keyword>
<dbReference type="GO" id="GO:0008967">
    <property type="term" value="F:phosphoglycolate phosphatase activity"/>
    <property type="evidence" value="ECO:0007669"/>
    <property type="project" value="TreeGrafter"/>
</dbReference>
<dbReference type="FunFam" id="3.40.50.1000:FF:000022">
    <property type="entry name" value="Phosphoglycolate phosphatase"/>
    <property type="match status" value="1"/>
</dbReference>
<organism evidence="5 6">
    <name type="scientific">Marinobacterium mangrovicola</name>
    <dbReference type="NCBI Taxonomy" id="1476959"/>
    <lineage>
        <taxon>Bacteria</taxon>
        <taxon>Pseudomonadati</taxon>
        <taxon>Pseudomonadota</taxon>
        <taxon>Gammaproteobacteria</taxon>
        <taxon>Oceanospirillales</taxon>
        <taxon>Oceanospirillaceae</taxon>
        <taxon>Marinobacterium</taxon>
    </lineage>
</organism>
<dbReference type="RefSeq" id="WP_132297040.1">
    <property type="nucleotide sequence ID" value="NZ_SMFU01000013.1"/>
</dbReference>
<dbReference type="Pfam" id="PF13419">
    <property type="entry name" value="HAD_2"/>
    <property type="match status" value="1"/>
</dbReference>
<evidence type="ECO:0000256" key="4">
    <source>
        <dbReference type="ARBA" id="ARBA00023277"/>
    </source>
</evidence>
<name>A0A4V2PCY6_9GAMM</name>
<dbReference type="GO" id="GO:0005829">
    <property type="term" value="C:cytosol"/>
    <property type="evidence" value="ECO:0007669"/>
    <property type="project" value="TreeGrafter"/>
</dbReference>
<dbReference type="Gene3D" id="3.40.50.1000">
    <property type="entry name" value="HAD superfamily/HAD-like"/>
    <property type="match status" value="1"/>
</dbReference>
<dbReference type="Proteomes" id="UP000294546">
    <property type="component" value="Unassembled WGS sequence"/>
</dbReference>
<dbReference type="AlphaFoldDB" id="A0A4V2PCY6"/>
<evidence type="ECO:0000313" key="6">
    <source>
        <dbReference type="Proteomes" id="UP000294546"/>
    </source>
</evidence>
<protein>
    <submittedName>
        <fullName evidence="5">Phosphoglycolate phosphatase</fullName>
    </submittedName>
</protein>
<dbReference type="OrthoDB" id="9776368at2"/>
<evidence type="ECO:0000256" key="1">
    <source>
        <dbReference type="ARBA" id="ARBA00022723"/>
    </source>
</evidence>
<reference evidence="5 6" key="1">
    <citation type="submission" date="2019-03" db="EMBL/GenBank/DDBJ databases">
        <title>Genomic Encyclopedia of Archaeal and Bacterial Type Strains, Phase II (KMG-II): from individual species to whole genera.</title>
        <authorList>
            <person name="Goeker M."/>
        </authorList>
    </citation>
    <scope>NUCLEOTIDE SEQUENCE [LARGE SCALE GENOMIC DNA]</scope>
    <source>
        <strain evidence="5 6">DSM 27697</strain>
    </source>
</reference>
<dbReference type="EMBL" id="SMFU01000013">
    <property type="protein sequence ID" value="TCK03046.1"/>
    <property type="molecule type" value="Genomic_DNA"/>
</dbReference>
<dbReference type="NCBIfam" id="TIGR01549">
    <property type="entry name" value="HAD-SF-IA-v1"/>
    <property type="match status" value="1"/>
</dbReference>
<evidence type="ECO:0000313" key="5">
    <source>
        <dbReference type="EMBL" id="TCK03046.1"/>
    </source>
</evidence>
<comment type="caution">
    <text evidence="5">The sequence shown here is derived from an EMBL/GenBank/DDBJ whole genome shotgun (WGS) entry which is preliminary data.</text>
</comment>
<dbReference type="InterPro" id="IPR050155">
    <property type="entry name" value="HAD-like_hydrolase_sf"/>
</dbReference>
<keyword evidence="3" id="KW-0460">Magnesium</keyword>
<keyword evidence="2" id="KW-0378">Hydrolase</keyword>
<dbReference type="Gene3D" id="1.10.150.240">
    <property type="entry name" value="Putative phosphatase, domain 2"/>
    <property type="match status" value="1"/>
</dbReference>
<keyword evidence="1" id="KW-0479">Metal-binding</keyword>
<dbReference type="SFLD" id="SFLDG01129">
    <property type="entry name" value="C1.5:_HAD__Beta-PGM__Phosphata"/>
    <property type="match status" value="1"/>
</dbReference>
<keyword evidence="4" id="KW-0119">Carbohydrate metabolism</keyword>